<dbReference type="EMBL" id="BK015811">
    <property type="protein sequence ID" value="DAE26228.1"/>
    <property type="molecule type" value="Genomic_DNA"/>
</dbReference>
<proteinExistence type="predicted"/>
<dbReference type="GO" id="GO:0003677">
    <property type="term" value="F:DNA binding"/>
    <property type="evidence" value="ECO:0007669"/>
    <property type="project" value="InterPro"/>
</dbReference>
<protein>
    <submittedName>
        <fullName evidence="1">Antitoxin</fullName>
    </submittedName>
</protein>
<name>A0A8S5R5G3_9CAUD</name>
<evidence type="ECO:0000313" key="1">
    <source>
        <dbReference type="EMBL" id="DAE26228.1"/>
    </source>
</evidence>
<dbReference type="SUPFAM" id="SSF47413">
    <property type="entry name" value="lambda repressor-like DNA-binding domains"/>
    <property type="match status" value="1"/>
</dbReference>
<accession>A0A8S5R5G3</accession>
<dbReference type="InterPro" id="IPR010982">
    <property type="entry name" value="Lambda_DNA-bd_dom_sf"/>
</dbReference>
<reference evidence="1" key="1">
    <citation type="journal article" date="2021" name="Proc. Natl. Acad. Sci. U.S.A.">
        <title>A Catalog of Tens of Thousands of Viruses from Human Metagenomes Reveals Hidden Associations with Chronic Diseases.</title>
        <authorList>
            <person name="Tisza M.J."/>
            <person name="Buck C.B."/>
        </authorList>
    </citation>
    <scope>NUCLEOTIDE SEQUENCE</scope>
    <source>
        <strain evidence="1">CtcMb1</strain>
    </source>
</reference>
<organism evidence="1">
    <name type="scientific">Siphoviridae sp. ctcMb1</name>
    <dbReference type="NCBI Taxonomy" id="2827276"/>
    <lineage>
        <taxon>Viruses</taxon>
        <taxon>Duplodnaviria</taxon>
        <taxon>Heunggongvirae</taxon>
        <taxon>Uroviricota</taxon>
        <taxon>Caudoviricetes</taxon>
    </lineage>
</organism>
<sequence length="66" mass="7419">MPEKWTGVLIGKMHNARVSYDDLAAELGLTKGYLSVILNGKRNPPGARKRLEDAVKAVIERRKEEK</sequence>